<sequence>MPEVRGTQKPLATQTQNITARSKAVITKMKKDTQMVSTMMKKSKRTEPSLQRRKAPKVLMMTMKV</sequence>
<dbReference type="AlphaFoldDB" id="D8D1S3"/>
<name>D8D1S3_9BURK</name>
<protein>
    <submittedName>
        <fullName evidence="1">Uncharacterized protein</fullName>
    </submittedName>
</protein>
<proteinExistence type="predicted"/>
<organism evidence="1 2">
    <name type="scientific">Comamonas thiooxydans</name>
    <dbReference type="NCBI Taxonomy" id="363952"/>
    <lineage>
        <taxon>Bacteria</taxon>
        <taxon>Pseudomonadati</taxon>
        <taxon>Pseudomonadota</taxon>
        <taxon>Betaproteobacteria</taxon>
        <taxon>Burkholderiales</taxon>
        <taxon>Comamonadaceae</taxon>
        <taxon>Comamonas</taxon>
    </lineage>
</organism>
<gene>
    <name evidence="1" type="ORF">P245_27815</name>
</gene>
<dbReference type="EMBL" id="AWTN01000159">
    <property type="protein sequence ID" value="KGG82334.1"/>
    <property type="molecule type" value="Genomic_DNA"/>
</dbReference>
<comment type="caution">
    <text evidence="1">The sequence shown here is derived from an EMBL/GenBank/DDBJ whole genome shotgun (WGS) entry which is preliminary data.</text>
</comment>
<reference evidence="1 2" key="1">
    <citation type="submission" date="2013-09" db="EMBL/GenBank/DDBJ databases">
        <title>High correlation between genotypes and phenotypes of environmental bacteria Comamonas testosteroni strains.</title>
        <authorList>
            <person name="Liu L."/>
            <person name="Zhu W."/>
            <person name="Xia X."/>
            <person name="Xu B."/>
            <person name="Luo M."/>
            <person name="Wang G."/>
        </authorList>
    </citation>
    <scope>NUCLEOTIDE SEQUENCE [LARGE SCALE GENOMIC DNA]</scope>
    <source>
        <strain evidence="1 2">JL14</strain>
    </source>
</reference>
<dbReference type="Proteomes" id="UP000029567">
    <property type="component" value="Unassembled WGS sequence"/>
</dbReference>
<accession>D8D1S3</accession>
<evidence type="ECO:0000313" key="2">
    <source>
        <dbReference type="Proteomes" id="UP000029567"/>
    </source>
</evidence>
<evidence type="ECO:0000313" key="1">
    <source>
        <dbReference type="EMBL" id="KGG82334.1"/>
    </source>
</evidence>
<accession>A0A0E3B8K5</accession>